<reference evidence="4" key="1">
    <citation type="submission" date="2016-12" db="EMBL/GenBank/DDBJ databases">
        <title>Comparative genomics of four Isosphaeraceae planctomycetes: a common pool of plasmids and glycoside hydrolase genes.</title>
        <authorList>
            <person name="Ivanova A."/>
        </authorList>
    </citation>
    <scope>NUCLEOTIDE SEQUENCE [LARGE SCALE GENOMIC DNA]</scope>
    <source>
        <strain evidence="4">PX4</strain>
    </source>
</reference>
<keyword evidence="1" id="KW-0732">Signal</keyword>
<feature type="signal peptide" evidence="1">
    <location>
        <begin position="1"/>
        <end position="19"/>
    </location>
</feature>
<dbReference type="InterPro" id="IPR013830">
    <property type="entry name" value="SGNH_hydro"/>
</dbReference>
<evidence type="ECO:0000256" key="1">
    <source>
        <dbReference type="SAM" id="SignalP"/>
    </source>
</evidence>
<name>A0A1U7CJS1_9BACT</name>
<dbReference type="OrthoDB" id="8183145at2"/>
<dbReference type="Pfam" id="PF12715">
    <property type="entry name" value="Abhydrolase_7"/>
    <property type="match status" value="1"/>
</dbReference>
<dbReference type="Gene3D" id="3.40.50.1820">
    <property type="entry name" value="alpha/beta hydrolase"/>
    <property type="match status" value="1"/>
</dbReference>
<dbReference type="Pfam" id="PF13472">
    <property type="entry name" value="Lipase_GDSL_2"/>
    <property type="match status" value="1"/>
</dbReference>
<evidence type="ECO:0000259" key="2">
    <source>
        <dbReference type="Pfam" id="PF13472"/>
    </source>
</evidence>
<feature type="domain" description="SGNH hydrolase-type esterase" evidence="2">
    <location>
        <begin position="46"/>
        <end position="208"/>
    </location>
</feature>
<gene>
    <name evidence="3" type="ORF">BSF38_00593</name>
</gene>
<dbReference type="EMBL" id="CP019082">
    <property type="protein sequence ID" value="APW59179.1"/>
    <property type="molecule type" value="Genomic_DNA"/>
</dbReference>
<dbReference type="Gene3D" id="3.40.50.1110">
    <property type="entry name" value="SGNH hydrolase"/>
    <property type="match status" value="1"/>
</dbReference>
<dbReference type="STRING" id="1387353.BSF38_00593"/>
<evidence type="ECO:0000313" key="3">
    <source>
        <dbReference type="EMBL" id="APW59179.1"/>
    </source>
</evidence>
<protein>
    <recommendedName>
        <fullName evidence="2">SGNH hydrolase-type esterase domain-containing protein</fullName>
    </recommendedName>
</protein>
<dbReference type="GO" id="GO:0016788">
    <property type="term" value="F:hydrolase activity, acting on ester bonds"/>
    <property type="evidence" value="ECO:0007669"/>
    <property type="project" value="UniProtKB-ARBA"/>
</dbReference>
<keyword evidence="4" id="KW-1185">Reference proteome</keyword>
<feature type="chain" id="PRO_5012821015" description="SGNH hydrolase-type esterase domain-containing protein" evidence="1">
    <location>
        <begin position="20"/>
        <end position="587"/>
    </location>
</feature>
<dbReference type="AlphaFoldDB" id="A0A1U7CJS1"/>
<sequence>MRSIVAVLLIVVGLFTANAPTRGQADASPGPRLPRVVLVGDSIRLGYAPRVAERLSGKAVVVSSPENGGDSANVLAHLDEWVVRQKPDVVHLNCGLHDLKRAKQDGRHQVEINGYIDNLRKIVARIREATDAALVFADTTPILDERHARRGGDFDRIEADVKRYNSAAITAMRDLGVPVHDLHWVVEQGAPETMLGPDGTHYTPAGSDRLSEAVADCVLRQVTVHRYRPLPRPASGPEAAVEYRKTEAQRDALVPEAYRRLKFGEFRIPADAGAWKEQRPKILQTVVDSLGDLPPRPSPPRARIISRELRPGYTLEKIALSNGVDGEVSALMLVPEGRKASMPAILWLHSSTPDKTQVIIPGTNGGAESLGETFVRAGYAVLSPDAYWHGDRAGTGPSGTAESGRTEQEDLFKLNLWLGRTLWGMFVRDDQVALDYLCSRPEVDVSRIGATGISMGSTRAWWLAAVDERVAAVVAVACLTRYQNLIAHGELRAHGVYYFANGLLRHFDSEGVLALIAPRPFLALTGDLDAGSPADGVRALERSVGGAYKALGMGDRFRSILYPEVGHVYTPEMRAEMLAWFERWLRP</sequence>
<dbReference type="PANTHER" id="PTHR47381">
    <property type="entry name" value="ALPHA/BETA-HYDROLASES SUPERFAMILY PROTEIN"/>
    <property type="match status" value="1"/>
</dbReference>
<evidence type="ECO:0000313" key="4">
    <source>
        <dbReference type="Proteomes" id="UP000186309"/>
    </source>
</evidence>
<dbReference type="InterPro" id="IPR025890">
    <property type="entry name" value="Abhydrolase_bac"/>
</dbReference>
<dbReference type="SUPFAM" id="SSF53474">
    <property type="entry name" value="alpha/beta-Hydrolases"/>
    <property type="match status" value="1"/>
</dbReference>
<dbReference type="InterPro" id="IPR036514">
    <property type="entry name" value="SGNH_hydro_sf"/>
</dbReference>
<dbReference type="Proteomes" id="UP000186309">
    <property type="component" value="Chromosome"/>
</dbReference>
<dbReference type="SUPFAM" id="SSF52266">
    <property type="entry name" value="SGNH hydrolase"/>
    <property type="match status" value="1"/>
</dbReference>
<organism evidence="3 4">
    <name type="scientific">Paludisphaera borealis</name>
    <dbReference type="NCBI Taxonomy" id="1387353"/>
    <lineage>
        <taxon>Bacteria</taxon>
        <taxon>Pseudomonadati</taxon>
        <taxon>Planctomycetota</taxon>
        <taxon>Planctomycetia</taxon>
        <taxon>Isosphaerales</taxon>
        <taxon>Isosphaeraceae</taxon>
        <taxon>Paludisphaera</taxon>
    </lineage>
</organism>
<accession>A0A1U7CJS1</accession>
<dbReference type="KEGG" id="pbor:BSF38_00593"/>
<dbReference type="RefSeq" id="WP_083712660.1">
    <property type="nucleotide sequence ID" value="NZ_CP019082.1"/>
</dbReference>
<dbReference type="PANTHER" id="PTHR47381:SF3">
    <property type="entry name" value="ALPHA_BETA-HYDROLASES SUPERFAMILY PROTEIN"/>
    <property type="match status" value="1"/>
</dbReference>
<dbReference type="InterPro" id="IPR029058">
    <property type="entry name" value="AB_hydrolase_fold"/>
</dbReference>
<proteinExistence type="predicted"/>